<dbReference type="OrthoDB" id="7490938at2759"/>
<organism evidence="1 2">
    <name type="scientific">Brenthis ino</name>
    <name type="common">lesser marbled fritillary</name>
    <dbReference type="NCBI Taxonomy" id="405034"/>
    <lineage>
        <taxon>Eukaryota</taxon>
        <taxon>Metazoa</taxon>
        <taxon>Ecdysozoa</taxon>
        <taxon>Arthropoda</taxon>
        <taxon>Hexapoda</taxon>
        <taxon>Insecta</taxon>
        <taxon>Pterygota</taxon>
        <taxon>Neoptera</taxon>
        <taxon>Endopterygota</taxon>
        <taxon>Lepidoptera</taxon>
        <taxon>Glossata</taxon>
        <taxon>Ditrysia</taxon>
        <taxon>Papilionoidea</taxon>
        <taxon>Nymphalidae</taxon>
        <taxon>Heliconiinae</taxon>
        <taxon>Argynnini</taxon>
        <taxon>Brenthis</taxon>
    </lineage>
</organism>
<proteinExistence type="predicted"/>
<dbReference type="EMBL" id="OV170229">
    <property type="protein sequence ID" value="CAH0731190.1"/>
    <property type="molecule type" value="Genomic_DNA"/>
</dbReference>
<feature type="non-terminal residue" evidence="1">
    <location>
        <position position="262"/>
    </location>
</feature>
<sequence length="262" mass="25250">MDVAKEIRQATKAWIFFAYTKVDMQVPFMPDVFSQCLSTAGPAAIGYGAGLWGSRGCGLNSGLSSIGAYGLDGIAGPGAGLLAWDSDYGLSSAAYGGSGSGDVLVFGQLPVAGSTLVGGQVPILGSVCFDGAVPAAGSDVFSQCLSTAGPAAIGYGAGLWGSRGCGLNSGLSSIGAYGLDGIAGPGAGLSAWGSDYGLSSAAYGGSGSGDVLVFGQLPVAGSTLVGGQVPILGSVCFDGAVPAAGSVCIAGSCGCGCNGYVY</sequence>
<name>A0A8J9YLL9_9NEOP</name>
<dbReference type="AlphaFoldDB" id="A0A8J9YLL9"/>
<accession>A0A8J9YLL9</accession>
<gene>
    <name evidence="1" type="ORF">BINO364_LOCUS16092</name>
</gene>
<evidence type="ECO:0000313" key="1">
    <source>
        <dbReference type="EMBL" id="CAH0731190.1"/>
    </source>
</evidence>
<protein>
    <submittedName>
        <fullName evidence="1">Uncharacterized protein</fullName>
    </submittedName>
</protein>
<reference evidence="1" key="1">
    <citation type="submission" date="2021-12" db="EMBL/GenBank/DDBJ databases">
        <authorList>
            <person name="Martin H S."/>
        </authorList>
    </citation>
    <scope>NUCLEOTIDE SEQUENCE</scope>
</reference>
<evidence type="ECO:0000313" key="2">
    <source>
        <dbReference type="Proteomes" id="UP000838878"/>
    </source>
</evidence>
<keyword evidence="2" id="KW-1185">Reference proteome</keyword>
<dbReference type="Proteomes" id="UP000838878">
    <property type="component" value="Chromosome 9"/>
</dbReference>